<accession>A0A6S6SAC2</accession>
<dbReference type="Pfam" id="PF18962">
    <property type="entry name" value="Por_Secre_tail"/>
    <property type="match status" value="1"/>
</dbReference>
<dbReference type="EMBL" id="CACVAQ010000082">
    <property type="protein sequence ID" value="CAA6803156.1"/>
    <property type="molecule type" value="Genomic_DNA"/>
</dbReference>
<dbReference type="Gene3D" id="2.60.40.3080">
    <property type="match status" value="1"/>
</dbReference>
<evidence type="ECO:0000313" key="3">
    <source>
        <dbReference type="EMBL" id="CAA6803156.1"/>
    </source>
</evidence>
<organism evidence="3">
    <name type="scientific">uncultured Aureispira sp</name>
    <dbReference type="NCBI Taxonomy" id="1331704"/>
    <lineage>
        <taxon>Bacteria</taxon>
        <taxon>Pseudomonadati</taxon>
        <taxon>Bacteroidota</taxon>
        <taxon>Saprospiria</taxon>
        <taxon>Saprospirales</taxon>
        <taxon>Saprospiraceae</taxon>
        <taxon>Aureispira</taxon>
        <taxon>environmental samples</taxon>
    </lineage>
</organism>
<reference evidence="3" key="1">
    <citation type="submission" date="2020-01" db="EMBL/GenBank/DDBJ databases">
        <authorList>
            <person name="Meier V. D."/>
            <person name="Meier V D."/>
        </authorList>
    </citation>
    <scope>NUCLEOTIDE SEQUENCE</scope>
    <source>
        <strain evidence="3">HLG_WM_MAG_10</strain>
    </source>
</reference>
<dbReference type="Pfam" id="PF13180">
    <property type="entry name" value="PDZ_2"/>
    <property type="match status" value="3"/>
</dbReference>
<dbReference type="PANTHER" id="PTHR42837">
    <property type="entry name" value="REGULATOR OF SIGMA-E PROTEASE RSEP"/>
    <property type="match status" value="1"/>
</dbReference>
<dbReference type="SUPFAM" id="SSF50156">
    <property type="entry name" value="PDZ domain-like"/>
    <property type="match status" value="3"/>
</dbReference>
<comment type="cofactor">
    <cofactor evidence="1">
        <name>Zn(2+)</name>
        <dbReference type="ChEBI" id="CHEBI:29105"/>
    </cofactor>
</comment>
<dbReference type="GO" id="GO:0016020">
    <property type="term" value="C:membrane"/>
    <property type="evidence" value="ECO:0007669"/>
    <property type="project" value="InterPro"/>
</dbReference>
<dbReference type="InterPro" id="IPR001478">
    <property type="entry name" value="PDZ"/>
</dbReference>
<evidence type="ECO:0000259" key="2">
    <source>
        <dbReference type="PROSITE" id="PS50106"/>
    </source>
</evidence>
<dbReference type="Gene3D" id="2.30.42.10">
    <property type="match status" value="3"/>
</dbReference>
<dbReference type="SMART" id="SM00228">
    <property type="entry name" value="PDZ"/>
    <property type="match status" value="3"/>
</dbReference>
<evidence type="ECO:0000256" key="1">
    <source>
        <dbReference type="ARBA" id="ARBA00001947"/>
    </source>
</evidence>
<dbReference type="InterPro" id="IPR036034">
    <property type="entry name" value="PDZ_sf"/>
</dbReference>
<dbReference type="GO" id="GO:0006508">
    <property type="term" value="P:proteolysis"/>
    <property type="evidence" value="ECO:0007669"/>
    <property type="project" value="InterPro"/>
</dbReference>
<dbReference type="InterPro" id="IPR004387">
    <property type="entry name" value="Pept_M50_Zn"/>
</dbReference>
<feature type="domain" description="PDZ" evidence="2">
    <location>
        <begin position="112"/>
        <end position="180"/>
    </location>
</feature>
<name>A0A6S6SAC2_9BACT</name>
<gene>
    <name evidence="3" type="ORF">HELGO_WM32545</name>
</gene>
<proteinExistence type="predicted"/>
<dbReference type="InterPro" id="IPR026444">
    <property type="entry name" value="Secre_tail"/>
</dbReference>
<sequence>FFLTKVVKPITANNSVQPLVKTISNMKTFFNQKAWLYGLSLITLTSSATSPIFAQDSNTRTDHKVTSIEKNSDKEVQIFVNNPPALNNKEYSSYNWIANQSDNDQNVEKPQLGVLLRETDDGVILVKIFPKTTAAEMGLQENDKIYSIDGKIIEDIASLTTIIKNHEVGDVVVIKYERAGVSKTAAATLRPITEKYALNSRRNYKTNYHYNYNYATDNSPSTKHQKETACEELEKMYAKPFLGVYLSSPSVEYGDGARLTSIIEGTGAKAAVLKAADRITKIDKTPISSSKEVIKFIQSKQPGDKITIQVVREHKTMLIKATLGAWADSPNAASTTRRLQAYCDANILEAQEMQENACEKLQEIYDKPFLGVYFNDPFAENGNGAKLNSVITGTAAEAAALQADDKITKMNQTPISCSKEAMKFIQNKQPGDPIKIQVLRNNQNILIDATLGSWATSPSSIAKISQLEAYCAANNSEEEEVVAPKENAAVLRPAFETQAVMEVFPNPTADFVNIRFEGKKAPLSISVIGLNGQTMYTKNIQSFEGNYSDQLDLSQYPSGVYLIHLTQADQKMTQQVIVE</sequence>
<dbReference type="AlphaFoldDB" id="A0A6S6SAC2"/>
<dbReference type="PANTHER" id="PTHR42837:SF2">
    <property type="entry name" value="MEMBRANE METALLOPROTEASE ARASP2, CHLOROPLASTIC-RELATED"/>
    <property type="match status" value="1"/>
</dbReference>
<dbReference type="PROSITE" id="PS50106">
    <property type="entry name" value="PDZ"/>
    <property type="match status" value="1"/>
</dbReference>
<dbReference type="NCBIfam" id="TIGR04183">
    <property type="entry name" value="Por_Secre_tail"/>
    <property type="match status" value="1"/>
</dbReference>
<feature type="non-terminal residue" evidence="3">
    <location>
        <position position="1"/>
    </location>
</feature>
<protein>
    <submittedName>
        <fullName evidence="3">PDZ domain-containing protein</fullName>
    </submittedName>
</protein>
<dbReference type="GO" id="GO:0004222">
    <property type="term" value="F:metalloendopeptidase activity"/>
    <property type="evidence" value="ECO:0007669"/>
    <property type="project" value="InterPro"/>
</dbReference>